<dbReference type="GO" id="GO:0140662">
    <property type="term" value="F:ATP-dependent protein folding chaperone"/>
    <property type="evidence" value="ECO:0007669"/>
    <property type="project" value="InterPro"/>
</dbReference>
<keyword evidence="2" id="KW-0067">ATP-binding</keyword>
<protein>
    <submittedName>
        <fullName evidence="4">Uncharacterized protein</fullName>
    </submittedName>
</protein>
<evidence type="ECO:0000256" key="3">
    <source>
        <dbReference type="SAM" id="MobiDB-lite"/>
    </source>
</evidence>
<dbReference type="AlphaFoldDB" id="A0A1J8Q6P1"/>
<feature type="region of interest" description="Disordered" evidence="3">
    <location>
        <begin position="1"/>
        <end position="84"/>
    </location>
</feature>
<comment type="caution">
    <text evidence="4">The sequence shown here is derived from an EMBL/GenBank/DDBJ whole genome shotgun (WGS) entry which is preliminary data.</text>
</comment>
<evidence type="ECO:0000313" key="5">
    <source>
        <dbReference type="Proteomes" id="UP000183567"/>
    </source>
</evidence>
<feature type="compositionally biased region" description="Polar residues" evidence="3">
    <location>
        <begin position="59"/>
        <end position="80"/>
    </location>
</feature>
<dbReference type="Pfam" id="PF00012">
    <property type="entry name" value="HSP70"/>
    <property type="match status" value="1"/>
</dbReference>
<dbReference type="InterPro" id="IPR013126">
    <property type="entry name" value="Hsp_70_fam"/>
</dbReference>
<dbReference type="EMBL" id="LVVM01005964">
    <property type="protein sequence ID" value="OJA09321.1"/>
    <property type="molecule type" value="Genomic_DNA"/>
</dbReference>
<reference evidence="4 5" key="1">
    <citation type="submission" date="2016-03" db="EMBL/GenBank/DDBJ databases">
        <title>Comparative genomics of the ectomycorrhizal sister species Rhizopogon vinicolor and Rhizopogon vesiculosus (Basidiomycota: Boletales) reveals a divergence of the mating type B locus.</title>
        <authorList>
            <person name="Mujic A.B."/>
            <person name="Kuo A."/>
            <person name="Tritt A."/>
            <person name="Lipzen A."/>
            <person name="Chen C."/>
            <person name="Johnson J."/>
            <person name="Sharma A."/>
            <person name="Barry K."/>
            <person name="Grigoriev I.V."/>
            <person name="Spatafora J.W."/>
        </authorList>
    </citation>
    <scope>NUCLEOTIDE SEQUENCE [LARGE SCALE GENOMIC DNA]</scope>
    <source>
        <strain evidence="4 5">AM-OR11-056</strain>
    </source>
</reference>
<feature type="compositionally biased region" description="Low complexity" evidence="3">
    <location>
        <begin position="45"/>
        <end position="57"/>
    </location>
</feature>
<dbReference type="GO" id="GO:0005524">
    <property type="term" value="F:ATP binding"/>
    <property type="evidence" value="ECO:0007669"/>
    <property type="project" value="UniProtKB-KW"/>
</dbReference>
<sequence>MIVSTKARDSEVEPGLDGGDPGIPATDSGGSKPSLKAKPTPPPCVSVVTSSATTDSSKLTRGSTISSGHSHLTPEPNNIPANAGDDIEISFSELFGRWFSSSGESIQSDPDPDVLPYAHAPLVDYESELEPPATVPLRSRTCHPQAAQLIYSPTAHYKTSLCPLPLQTLPDISRASLAVTYHSFNTIASTTRLPPSSYLPTMNIFRIINEPTAAGIAYGLDKKVTGERNQNKKDLSANPGPHDYWNMQICLA</sequence>
<keyword evidence="5" id="KW-1185">Reference proteome</keyword>
<feature type="compositionally biased region" description="Basic and acidic residues" evidence="3">
    <location>
        <begin position="1"/>
        <end position="11"/>
    </location>
</feature>
<gene>
    <name evidence="4" type="ORF">AZE42_07478</name>
</gene>
<dbReference type="Gene3D" id="3.30.420.40">
    <property type="match status" value="1"/>
</dbReference>
<evidence type="ECO:0000256" key="2">
    <source>
        <dbReference type="ARBA" id="ARBA00022840"/>
    </source>
</evidence>
<accession>A0A1J8Q6P1</accession>
<proteinExistence type="predicted"/>
<dbReference type="STRING" id="180088.A0A1J8Q6P1"/>
<evidence type="ECO:0000256" key="1">
    <source>
        <dbReference type="ARBA" id="ARBA00022741"/>
    </source>
</evidence>
<organism evidence="4 5">
    <name type="scientific">Rhizopogon vesiculosus</name>
    <dbReference type="NCBI Taxonomy" id="180088"/>
    <lineage>
        <taxon>Eukaryota</taxon>
        <taxon>Fungi</taxon>
        <taxon>Dikarya</taxon>
        <taxon>Basidiomycota</taxon>
        <taxon>Agaricomycotina</taxon>
        <taxon>Agaricomycetes</taxon>
        <taxon>Agaricomycetidae</taxon>
        <taxon>Boletales</taxon>
        <taxon>Suillineae</taxon>
        <taxon>Rhizopogonaceae</taxon>
        <taxon>Rhizopogon</taxon>
    </lineage>
</organism>
<keyword evidence="1" id="KW-0547">Nucleotide-binding</keyword>
<name>A0A1J8Q6P1_9AGAM</name>
<dbReference type="Proteomes" id="UP000183567">
    <property type="component" value="Unassembled WGS sequence"/>
</dbReference>
<evidence type="ECO:0000313" key="4">
    <source>
        <dbReference type="EMBL" id="OJA09321.1"/>
    </source>
</evidence>